<dbReference type="RefSeq" id="XP_005758270.1">
    <property type="nucleotide sequence ID" value="XM_005758213.1"/>
</dbReference>
<dbReference type="EnsemblProtists" id="EOD08348">
    <property type="protein sequence ID" value="EOD08348"/>
    <property type="gene ID" value="EMIHUDRAFT_217474"/>
</dbReference>
<keyword evidence="3" id="KW-1185">Reference proteome</keyword>
<dbReference type="AlphaFoldDB" id="A0A0D3I3K6"/>
<organism evidence="2 3">
    <name type="scientific">Emiliania huxleyi (strain CCMP1516)</name>
    <dbReference type="NCBI Taxonomy" id="280463"/>
    <lineage>
        <taxon>Eukaryota</taxon>
        <taxon>Haptista</taxon>
        <taxon>Haptophyta</taxon>
        <taxon>Prymnesiophyceae</taxon>
        <taxon>Isochrysidales</taxon>
        <taxon>Noelaerhabdaceae</taxon>
        <taxon>Emiliania</taxon>
    </lineage>
</organism>
<reference evidence="2" key="2">
    <citation type="submission" date="2024-10" db="UniProtKB">
        <authorList>
            <consortium name="EnsemblProtists"/>
        </authorList>
    </citation>
    <scope>IDENTIFICATION</scope>
</reference>
<sequence>MLTETRPGRPVVISRGRTRARPIVITLLAAALGTVLFSAAARPRPADANIDPKIAALLSPKPPDANQNPHANYIAPDANYVDVDPDAPPVEKGEVYWPLTGGEGELVAEEKTRERGIFGGGGLFGGGGTNGQCSSEAYAFCCGVGTTCVCGKGMSTPGQCGKAAWLYCCDVGTPCYCSLPGKKVLEQQEDRRREEEEERRRQEERERRRQEEWERNHRRPWTWQRGHVCMVW</sequence>
<dbReference type="GeneID" id="17254497"/>
<feature type="region of interest" description="Disordered" evidence="1">
    <location>
        <begin position="188"/>
        <end position="216"/>
    </location>
</feature>
<dbReference type="EnsemblProtists" id="EOD05841">
    <property type="protein sequence ID" value="EOD05841"/>
    <property type="gene ID" value="EMIHUDRAFT_250151"/>
</dbReference>
<proteinExistence type="predicted"/>
<name>A0A0D3I3K6_EMIH1</name>
<protein>
    <recommendedName>
        <fullName evidence="4">Granulins domain-containing protein</fullName>
    </recommendedName>
</protein>
<dbReference type="Proteomes" id="UP000013827">
    <property type="component" value="Unassembled WGS sequence"/>
</dbReference>
<evidence type="ECO:0008006" key="4">
    <source>
        <dbReference type="Google" id="ProtNLM"/>
    </source>
</evidence>
<dbReference type="KEGG" id="ehx:EMIHUDRAFT_250151"/>
<dbReference type="GeneID" id="17251991"/>
<feature type="compositionally biased region" description="Basic and acidic residues" evidence="1">
    <location>
        <begin position="188"/>
        <end position="215"/>
    </location>
</feature>
<reference evidence="3" key="1">
    <citation type="journal article" date="2013" name="Nature">
        <title>Pan genome of the phytoplankton Emiliania underpins its global distribution.</title>
        <authorList>
            <person name="Read B.A."/>
            <person name="Kegel J."/>
            <person name="Klute M.J."/>
            <person name="Kuo A."/>
            <person name="Lefebvre S.C."/>
            <person name="Maumus F."/>
            <person name="Mayer C."/>
            <person name="Miller J."/>
            <person name="Monier A."/>
            <person name="Salamov A."/>
            <person name="Young J."/>
            <person name="Aguilar M."/>
            <person name="Claverie J.M."/>
            <person name="Frickenhaus S."/>
            <person name="Gonzalez K."/>
            <person name="Herman E.K."/>
            <person name="Lin Y.C."/>
            <person name="Napier J."/>
            <person name="Ogata H."/>
            <person name="Sarno A.F."/>
            <person name="Shmutz J."/>
            <person name="Schroeder D."/>
            <person name="de Vargas C."/>
            <person name="Verret F."/>
            <person name="von Dassow P."/>
            <person name="Valentin K."/>
            <person name="Van de Peer Y."/>
            <person name="Wheeler G."/>
            <person name="Dacks J.B."/>
            <person name="Delwiche C.F."/>
            <person name="Dyhrman S.T."/>
            <person name="Glockner G."/>
            <person name="John U."/>
            <person name="Richards T."/>
            <person name="Worden A.Z."/>
            <person name="Zhang X."/>
            <person name="Grigoriev I.V."/>
            <person name="Allen A.E."/>
            <person name="Bidle K."/>
            <person name="Borodovsky M."/>
            <person name="Bowler C."/>
            <person name="Brownlee C."/>
            <person name="Cock J.M."/>
            <person name="Elias M."/>
            <person name="Gladyshev V.N."/>
            <person name="Groth M."/>
            <person name="Guda C."/>
            <person name="Hadaegh A."/>
            <person name="Iglesias-Rodriguez M.D."/>
            <person name="Jenkins J."/>
            <person name="Jones B.M."/>
            <person name="Lawson T."/>
            <person name="Leese F."/>
            <person name="Lindquist E."/>
            <person name="Lobanov A."/>
            <person name="Lomsadze A."/>
            <person name="Malik S.B."/>
            <person name="Marsh M.E."/>
            <person name="Mackinder L."/>
            <person name="Mock T."/>
            <person name="Mueller-Roeber B."/>
            <person name="Pagarete A."/>
            <person name="Parker M."/>
            <person name="Probert I."/>
            <person name="Quesneville H."/>
            <person name="Raines C."/>
            <person name="Rensing S.A."/>
            <person name="Riano-Pachon D.M."/>
            <person name="Richier S."/>
            <person name="Rokitta S."/>
            <person name="Shiraiwa Y."/>
            <person name="Soanes D.M."/>
            <person name="van der Giezen M."/>
            <person name="Wahlund T.M."/>
            <person name="Williams B."/>
            <person name="Wilson W."/>
            <person name="Wolfe G."/>
            <person name="Wurch L.L."/>
        </authorList>
    </citation>
    <scope>NUCLEOTIDE SEQUENCE</scope>
</reference>
<dbReference type="HOGENOM" id="CLU_1196755_0_0_1"/>
<accession>A0A0D3I3K6</accession>
<dbReference type="RefSeq" id="XP_005760777.1">
    <property type="nucleotide sequence ID" value="XM_005760720.1"/>
</dbReference>
<evidence type="ECO:0000313" key="3">
    <source>
        <dbReference type="Proteomes" id="UP000013827"/>
    </source>
</evidence>
<evidence type="ECO:0000313" key="2">
    <source>
        <dbReference type="EnsemblProtists" id="EOD05841"/>
    </source>
</evidence>
<dbReference type="PaxDb" id="2903-EOD05841"/>
<dbReference type="KEGG" id="ehx:EMIHUDRAFT_217474"/>
<evidence type="ECO:0000256" key="1">
    <source>
        <dbReference type="SAM" id="MobiDB-lite"/>
    </source>
</evidence>